<dbReference type="PANTHER" id="PTHR33990">
    <property type="entry name" value="PROTEIN YJDN-RELATED"/>
    <property type="match status" value="1"/>
</dbReference>
<dbReference type="CDD" id="cd06588">
    <property type="entry name" value="PhnB_like"/>
    <property type="match status" value="1"/>
</dbReference>
<dbReference type="Pfam" id="PF06983">
    <property type="entry name" value="3-dmu-9_3-mt"/>
    <property type="match status" value="1"/>
</dbReference>
<accession>A0A841SL35</accession>
<evidence type="ECO:0000313" key="2">
    <source>
        <dbReference type="EMBL" id="MBB6633213.1"/>
    </source>
</evidence>
<dbReference type="Gene3D" id="3.10.180.10">
    <property type="entry name" value="2,3-Dihydroxybiphenyl 1,2-Dioxygenase, domain 1"/>
    <property type="match status" value="1"/>
</dbReference>
<dbReference type="EMBL" id="JACJVQ010000003">
    <property type="protein sequence ID" value="MBB6633213.1"/>
    <property type="molecule type" value="Genomic_DNA"/>
</dbReference>
<gene>
    <name evidence="2" type="ORF">H7B67_03670</name>
</gene>
<evidence type="ECO:0000259" key="1">
    <source>
        <dbReference type="Pfam" id="PF06983"/>
    </source>
</evidence>
<dbReference type="Proteomes" id="UP000535838">
    <property type="component" value="Unassembled WGS sequence"/>
</dbReference>
<dbReference type="AlphaFoldDB" id="A0A841SL35"/>
<proteinExistence type="predicted"/>
<dbReference type="InterPro" id="IPR028973">
    <property type="entry name" value="PhnB-like"/>
</dbReference>
<dbReference type="InterPro" id="IPR009725">
    <property type="entry name" value="3_dmu_93_MTrfase"/>
</dbReference>
<keyword evidence="3" id="KW-1185">Reference proteome</keyword>
<reference evidence="2 3" key="1">
    <citation type="submission" date="2020-08" db="EMBL/GenBank/DDBJ databases">
        <title>Cohnella phylogeny.</title>
        <authorList>
            <person name="Dunlap C."/>
        </authorList>
    </citation>
    <scope>NUCLEOTIDE SEQUENCE [LARGE SCALE GENOMIC DNA]</scope>
    <source>
        <strain evidence="2 3">DSM 25241</strain>
    </source>
</reference>
<protein>
    <submittedName>
        <fullName evidence="2">VOC family protein</fullName>
    </submittedName>
</protein>
<feature type="domain" description="PhnB-like" evidence="1">
    <location>
        <begin position="2"/>
        <end position="115"/>
    </location>
</feature>
<organism evidence="2 3">
    <name type="scientific">Cohnella thailandensis</name>
    <dbReference type="NCBI Taxonomy" id="557557"/>
    <lineage>
        <taxon>Bacteria</taxon>
        <taxon>Bacillati</taxon>
        <taxon>Bacillota</taxon>
        <taxon>Bacilli</taxon>
        <taxon>Bacillales</taxon>
        <taxon>Paenibacillaceae</taxon>
        <taxon>Cohnella</taxon>
    </lineage>
</organism>
<evidence type="ECO:0000313" key="3">
    <source>
        <dbReference type="Proteomes" id="UP000535838"/>
    </source>
</evidence>
<comment type="caution">
    <text evidence="2">The sequence shown here is derived from an EMBL/GenBank/DDBJ whole genome shotgun (WGS) entry which is preliminary data.</text>
</comment>
<name>A0A841SL35_9BACL</name>
<sequence length="158" mass="17673">MQKITPHLVFDHQAEEAVNAYVSIFKNSKISNITRYADGQGGSAGTVRTIRFQLDGQELIAVNGGPSFTFGDGISLYVSCDTQEEIDHYWEKLSEGGVKEVCGWLRDKYGVYWQIAPTIAWEMVNDPDPDKAQRVADAIDRMTKIDIETLIQAYHGAQ</sequence>
<dbReference type="SUPFAM" id="SSF54593">
    <property type="entry name" value="Glyoxalase/Bleomycin resistance protein/Dihydroxybiphenyl dioxygenase"/>
    <property type="match status" value="1"/>
</dbReference>
<dbReference type="PIRSF" id="PIRSF021700">
    <property type="entry name" value="3_dmu_93_MTrfase"/>
    <property type="match status" value="1"/>
</dbReference>
<dbReference type="InterPro" id="IPR029068">
    <property type="entry name" value="Glyas_Bleomycin-R_OHBP_Dase"/>
</dbReference>